<dbReference type="AlphaFoldDB" id="A0A1Y2CMX3"/>
<reference evidence="2 3" key="1">
    <citation type="submission" date="2016-08" db="EMBL/GenBank/DDBJ databases">
        <title>A Parts List for Fungal Cellulosomes Revealed by Comparative Genomics.</title>
        <authorList>
            <consortium name="DOE Joint Genome Institute"/>
            <person name="Haitjema C.H."/>
            <person name="Gilmore S.P."/>
            <person name="Henske J.K."/>
            <person name="Solomon K.V."/>
            <person name="De Groot R."/>
            <person name="Kuo A."/>
            <person name="Mondo S.J."/>
            <person name="Salamov A.A."/>
            <person name="Labutti K."/>
            <person name="Zhao Z."/>
            <person name="Chiniquy J."/>
            <person name="Barry K."/>
            <person name="Brewer H.M."/>
            <person name="Purvine S.O."/>
            <person name="Wright A.T."/>
            <person name="Boxma B."/>
            <person name="Van Alen T."/>
            <person name="Hackstein J.H."/>
            <person name="Baker S.E."/>
            <person name="Grigoriev I.V."/>
            <person name="O'Malley M.A."/>
        </authorList>
    </citation>
    <scope>NUCLEOTIDE SEQUENCE [LARGE SCALE GENOMIC DNA]</scope>
    <source>
        <strain evidence="2 3">G1</strain>
    </source>
</reference>
<dbReference type="Proteomes" id="UP000193920">
    <property type="component" value="Unassembled WGS sequence"/>
</dbReference>
<evidence type="ECO:0000256" key="1">
    <source>
        <dbReference type="SAM" id="MobiDB-lite"/>
    </source>
</evidence>
<gene>
    <name evidence="2" type="ORF">LY90DRAFT_703175</name>
</gene>
<comment type="caution">
    <text evidence="2">The sequence shown here is derived from an EMBL/GenBank/DDBJ whole genome shotgun (WGS) entry which is preliminary data.</text>
</comment>
<dbReference type="EMBL" id="MCOG01000102">
    <property type="protein sequence ID" value="ORY48381.1"/>
    <property type="molecule type" value="Genomic_DNA"/>
</dbReference>
<evidence type="ECO:0000313" key="3">
    <source>
        <dbReference type="Proteomes" id="UP000193920"/>
    </source>
</evidence>
<feature type="region of interest" description="Disordered" evidence="1">
    <location>
        <begin position="247"/>
        <end position="280"/>
    </location>
</feature>
<proteinExistence type="predicted"/>
<organism evidence="2 3">
    <name type="scientific">Neocallimastix californiae</name>
    <dbReference type="NCBI Taxonomy" id="1754190"/>
    <lineage>
        <taxon>Eukaryota</taxon>
        <taxon>Fungi</taxon>
        <taxon>Fungi incertae sedis</taxon>
        <taxon>Chytridiomycota</taxon>
        <taxon>Chytridiomycota incertae sedis</taxon>
        <taxon>Neocallimastigomycetes</taxon>
        <taxon>Neocallimastigales</taxon>
        <taxon>Neocallimastigaceae</taxon>
        <taxon>Neocallimastix</taxon>
    </lineage>
</organism>
<dbReference type="Gene3D" id="2.10.10.90">
    <property type="match status" value="1"/>
</dbReference>
<keyword evidence="3" id="KW-1185">Reference proteome</keyword>
<name>A0A1Y2CMX3_9FUNG</name>
<feature type="compositionally biased region" description="Low complexity" evidence="1">
    <location>
        <begin position="32"/>
        <end position="44"/>
    </location>
</feature>
<evidence type="ECO:0000313" key="2">
    <source>
        <dbReference type="EMBL" id="ORY48381.1"/>
    </source>
</evidence>
<feature type="compositionally biased region" description="Acidic residues" evidence="1">
    <location>
        <begin position="248"/>
        <end position="267"/>
    </location>
</feature>
<feature type="compositionally biased region" description="Polar residues" evidence="1">
    <location>
        <begin position="268"/>
        <end position="280"/>
    </location>
</feature>
<dbReference type="OrthoDB" id="2135935at2759"/>
<protein>
    <submittedName>
        <fullName evidence="2">Uncharacterized protein</fullName>
    </submittedName>
</protein>
<feature type="region of interest" description="Disordered" evidence="1">
    <location>
        <begin position="27"/>
        <end position="48"/>
    </location>
</feature>
<sequence length="351" mass="41088">MPSLTTQNCKINTISQQEKLLLKKPIQSPMDSSSSNYNNFSKSPSPLPKETIEFRQSINNTNEHQHNHHHHHHQNHIHQLSKLDCYTLKNEIVKLNPKSSYCFDNNTYDYGKSTNWKENIQYHKDDLVCYNRQYYKVIQDVLSEKDQTPDITYDYYILIISRVSRVASKRVLISKWTPYCRFISKGEQVFYDGKVWTALVSQNYEENKKKNPLYVPESPDQPSQKGLWEIEEYNIDELEIVDDKVEFSEDEETSIQSQDEAEDDADIDSNSTITEGDNSFISDDISKELNHMEVSSPTSSNINTNTLKNDYIHEICRKESESNSTNSDNTINEEEEDINFLQNNKKRINHY</sequence>
<feature type="region of interest" description="Disordered" evidence="1">
    <location>
        <begin position="318"/>
        <end position="351"/>
    </location>
</feature>
<accession>A0A1Y2CMX3</accession>